<dbReference type="Proteomes" id="UP000638313">
    <property type="component" value="Unassembled WGS sequence"/>
</dbReference>
<gene>
    <name evidence="1" type="ORF">GCM10010218_23640</name>
</gene>
<reference evidence="1" key="1">
    <citation type="journal article" date="2014" name="Int. J. Syst. Evol. Microbiol.">
        <title>Complete genome sequence of Corynebacterium casei LMG S-19264T (=DSM 44701T), isolated from a smear-ripened cheese.</title>
        <authorList>
            <consortium name="US DOE Joint Genome Institute (JGI-PGF)"/>
            <person name="Walter F."/>
            <person name="Albersmeier A."/>
            <person name="Kalinowski J."/>
            <person name="Ruckert C."/>
        </authorList>
    </citation>
    <scope>NUCLEOTIDE SEQUENCE</scope>
    <source>
        <strain evidence="1">JCM 4059</strain>
    </source>
</reference>
<reference evidence="1" key="2">
    <citation type="submission" date="2020-09" db="EMBL/GenBank/DDBJ databases">
        <authorList>
            <person name="Sun Q."/>
            <person name="Ohkuma M."/>
        </authorList>
    </citation>
    <scope>NUCLEOTIDE SEQUENCE</scope>
    <source>
        <strain evidence="1">JCM 4059</strain>
    </source>
</reference>
<protein>
    <recommendedName>
        <fullName evidence="3">Radical SAM protein</fullName>
    </recommendedName>
</protein>
<dbReference type="RefSeq" id="WP_190129491.1">
    <property type="nucleotide sequence ID" value="NZ_BNBD01000004.1"/>
</dbReference>
<dbReference type="AlphaFoldDB" id="A0A919B248"/>
<accession>A0A919B248</accession>
<name>A0A919B248_9ACTN</name>
<sequence length="364" mass="40208">MTALLGGPAGATSTLTDVERLAERYQVPVEDALLIAINLHGINGDMPRHRARLQVRLDSARSVPWQLIVPLNATESPFRLLGDGRLLLGVSPVGVVERVDADEAVGGYFRDKGSALTLNPNARSRCVGCAFCPNTLEAAADPRLSEEQDLRELLAALREQHPRQDLTEVREVTVSTGCFERESAAVDHLRALRSVLAEYGVDARLGFLTSVLRSRQAFEELTDIGPFVLRLTVECFERRDLLLKASKAALTTSWMPEVLRRAVASGHGTSFTYIVGLDGFEALRTGIEALASYVTEFPNFQVYQAHNGIMTGLRAPGAQELEYYLRARSEIEKIMKPSGLRPSAWECYRPLWYFTFADETLVGA</sequence>
<evidence type="ECO:0008006" key="3">
    <source>
        <dbReference type="Google" id="ProtNLM"/>
    </source>
</evidence>
<organism evidence="1 2">
    <name type="scientific">Streptomyces mashuensis</name>
    <dbReference type="NCBI Taxonomy" id="33904"/>
    <lineage>
        <taxon>Bacteria</taxon>
        <taxon>Bacillati</taxon>
        <taxon>Actinomycetota</taxon>
        <taxon>Actinomycetes</taxon>
        <taxon>Kitasatosporales</taxon>
        <taxon>Streptomycetaceae</taxon>
        <taxon>Streptomyces</taxon>
    </lineage>
</organism>
<evidence type="ECO:0000313" key="2">
    <source>
        <dbReference type="Proteomes" id="UP000638313"/>
    </source>
</evidence>
<dbReference type="InterPro" id="IPR058240">
    <property type="entry name" value="rSAM_sf"/>
</dbReference>
<proteinExistence type="predicted"/>
<evidence type="ECO:0000313" key="1">
    <source>
        <dbReference type="EMBL" id="GHF41866.1"/>
    </source>
</evidence>
<dbReference type="SUPFAM" id="SSF102114">
    <property type="entry name" value="Radical SAM enzymes"/>
    <property type="match status" value="1"/>
</dbReference>
<keyword evidence="2" id="KW-1185">Reference proteome</keyword>
<dbReference type="EMBL" id="BNBD01000004">
    <property type="protein sequence ID" value="GHF41866.1"/>
    <property type="molecule type" value="Genomic_DNA"/>
</dbReference>
<comment type="caution">
    <text evidence="1">The sequence shown here is derived from an EMBL/GenBank/DDBJ whole genome shotgun (WGS) entry which is preliminary data.</text>
</comment>